<evidence type="ECO:0000313" key="2">
    <source>
        <dbReference type="EMBL" id="RIA98634.1"/>
    </source>
</evidence>
<dbReference type="OrthoDB" id="2441378at2759"/>
<accession>A0A397TUP9</accession>
<feature type="compositionally biased region" description="Basic and acidic residues" evidence="1">
    <location>
        <begin position="160"/>
        <end position="169"/>
    </location>
</feature>
<name>A0A397TUP9_9GLOM</name>
<feature type="compositionally biased region" description="Polar residues" evidence="1">
    <location>
        <begin position="121"/>
        <end position="132"/>
    </location>
</feature>
<dbReference type="EMBL" id="QKYT01000013">
    <property type="protein sequence ID" value="RIA98634.1"/>
    <property type="molecule type" value="Genomic_DNA"/>
</dbReference>
<organism evidence="2 3">
    <name type="scientific">Glomus cerebriforme</name>
    <dbReference type="NCBI Taxonomy" id="658196"/>
    <lineage>
        <taxon>Eukaryota</taxon>
        <taxon>Fungi</taxon>
        <taxon>Fungi incertae sedis</taxon>
        <taxon>Mucoromycota</taxon>
        <taxon>Glomeromycotina</taxon>
        <taxon>Glomeromycetes</taxon>
        <taxon>Glomerales</taxon>
        <taxon>Glomeraceae</taxon>
        <taxon>Glomus</taxon>
    </lineage>
</organism>
<comment type="caution">
    <text evidence="2">The sequence shown here is derived from an EMBL/GenBank/DDBJ whole genome shotgun (WGS) entry which is preliminary data.</text>
</comment>
<evidence type="ECO:0000313" key="3">
    <source>
        <dbReference type="Proteomes" id="UP000265703"/>
    </source>
</evidence>
<feature type="compositionally biased region" description="Polar residues" evidence="1">
    <location>
        <begin position="149"/>
        <end position="159"/>
    </location>
</feature>
<dbReference type="AlphaFoldDB" id="A0A397TUP9"/>
<evidence type="ECO:0000256" key="1">
    <source>
        <dbReference type="SAM" id="MobiDB-lite"/>
    </source>
</evidence>
<gene>
    <name evidence="2" type="ORF">C1645_76113</name>
</gene>
<sequence>MENNVSLDTHHKSPSFQQTARTSHTTSELVHSHTVNLSMQPGGTHPFGSLIHPTPAPSPPPLSSLQQSQAQQPLTFVFERFSSGVNTPLSMNTPIPSPRPVIRLDEDATPDVMDVRRTHRTPLTINTTQSSDFTKKNRNKRKDRTYRTSLDSPISLNSLNRDEDSKSDSDYGDPMITDYTSRSEDYDMEDAMTPVEALKRLLLKFTAMSHRRLELILPVLLDNDIDDPEILLLIENEQFLRDLRGKNGSSLSIGNILTLWRGIQEHRNGSTVNTPKSYSCSSSISSYSPPPSSSRTSIDLISSQLNTPKAKRPRLDHLEREDHRNVPPSGHDSRSHHHHNHHNHHHNDVNNSSIKQRLKAPKLSMSTIEEVHSRVDCVLTVVAAENERRKQAALARNPNARPTVRFEDFVSELKSMHKVPVAFGTLRDMRFAYILKKLDKQRYAETLATNRSNVTEFYRSCQEVCEENFKDELLEAALPWLELKAKMYYK</sequence>
<protein>
    <submittedName>
        <fullName evidence="2">Uncharacterized protein</fullName>
    </submittedName>
</protein>
<proteinExistence type="predicted"/>
<feature type="region of interest" description="Disordered" evidence="1">
    <location>
        <begin position="267"/>
        <end position="353"/>
    </location>
</feature>
<feature type="compositionally biased region" description="Basic and acidic residues" evidence="1">
    <location>
        <begin position="313"/>
        <end position="325"/>
    </location>
</feature>
<dbReference type="Proteomes" id="UP000265703">
    <property type="component" value="Unassembled WGS sequence"/>
</dbReference>
<feature type="compositionally biased region" description="Basic residues" evidence="1">
    <location>
        <begin position="334"/>
        <end position="345"/>
    </location>
</feature>
<feature type="compositionally biased region" description="Low complexity" evidence="1">
    <location>
        <begin position="277"/>
        <end position="303"/>
    </location>
</feature>
<reference evidence="2 3" key="1">
    <citation type="submission" date="2018-06" db="EMBL/GenBank/DDBJ databases">
        <title>Comparative genomics reveals the genomic features of Rhizophagus irregularis, R. cerebriforme, R. diaphanum and Gigaspora rosea, and their symbiotic lifestyle signature.</title>
        <authorList>
            <person name="Morin E."/>
            <person name="San Clemente H."/>
            <person name="Chen E.C.H."/>
            <person name="De La Providencia I."/>
            <person name="Hainaut M."/>
            <person name="Kuo A."/>
            <person name="Kohler A."/>
            <person name="Murat C."/>
            <person name="Tang N."/>
            <person name="Roy S."/>
            <person name="Loubradou J."/>
            <person name="Henrissat B."/>
            <person name="Grigoriev I.V."/>
            <person name="Corradi N."/>
            <person name="Roux C."/>
            <person name="Martin F.M."/>
        </authorList>
    </citation>
    <scope>NUCLEOTIDE SEQUENCE [LARGE SCALE GENOMIC DNA]</scope>
    <source>
        <strain evidence="2 3">DAOM 227022</strain>
    </source>
</reference>
<feature type="compositionally biased region" description="Polar residues" evidence="1">
    <location>
        <begin position="14"/>
        <end position="41"/>
    </location>
</feature>
<feature type="region of interest" description="Disordered" evidence="1">
    <location>
        <begin position="116"/>
        <end position="183"/>
    </location>
</feature>
<keyword evidence="3" id="KW-1185">Reference proteome</keyword>
<feature type="region of interest" description="Disordered" evidence="1">
    <location>
        <begin position="1"/>
        <end position="71"/>
    </location>
</feature>